<evidence type="ECO:0000313" key="2">
    <source>
        <dbReference type="Proteomes" id="UP000886824"/>
    </source>
</evidence>
<evidence type="ECO:0000313" key="1">
    <source>
        <dbReference type="EMBL" id="HIY73529.1"/>
    </source>
</evidence>
<organism evidence="1 2">
    <name type="scientific">Candidatus Intestinimonas merdavium</name>
    <dbReference type="NCBI Taxonomy" id="2838622"/>
    <lineage>
        <taxon>Bacteria</taxon>
        <taxon>Bacillati</taxon>
        <taxon>Bacillota</taxon>
        <taxon>Clostridia</taxon>
        <taxon>Eubacteriales</taxon>
        <taxon>Intestinimonas</taxon>
    </lineage>
</organism>
<gene>
    <name evidence="1" type="ORF">H9826_06095</name>
</gene>
<reference evidence="1" key="1">
    <citation type="journal article" date="2021" name="PeerJ">
        <title>Extensive microbial diversity within the chicken gut microbiome revealed by metagenomics and culture.</title>
        <authorList>
            <person name="Gilroy R."/>
            <person name="Ravi A."/>
            <person name="Getino M."/>
            <person name="Pursley I."/>
            <person name="Horton D.L."/>
            <person name="Alikhan N.F."/>
            <person name="Baker D."/>
            <person name="Gharbi K."/>
            <person name="Hall N."/>
            <person name="Watson M."/>
            <person name="Adriaenssens E.M."/>
            <person name="Foster-Nyarko E."/>
            <person name="Jarju S."/>
            <person name="Secka A."/>
            <person name="Antonio M."/>
            <person name="Oren A."/>
            <person name="Chaudhuri R.R."/>
            <person name="La Ragione R."/>
            <person name="Hildebrand F."/>
            <person name="Pallen M.J."/>
        </authorList>
    </citation>
    <scope>NUCLEOTIDE SEQUENCE</scope>
    <source>
        <strain evidence="1">CHK33-7979</strain>
    </source>
</reference>
<accession>A0A9D2CEI4</accession>
<comment type="caution">
    <text evidence="1">The sequence shown here is derived from an EMBL/GenBank/DDBJ whole genome shotgun (WGS) entry which is preliminary data.</text>
</comment>
<dbReference type="Proteomes" id="UP000886824">
    <property type="component" value="Unassembled WGS sequence"/>
</dbReference>
<sequence length="90" mass="9470">MASKSQPGSILNTPQAEKLLRDKAALEKLLRSPDTKALMEMLERQGGLQAAADAAMRGDTTQLQSLVGKVMGNPAGAGVVERITRSAPKP</sequence>
<name>A0A9D2CEI4_9FIRM</name>
<protein>
    <submittedName>
        <fullName evidence="1">Uncharacterized protein</fullName>
    </submittedName>
</protein>
<dbReference type="EMBL" id="DXCX01000062">
    <property type="protein sequence ID" value="HIY73529.1"/>
    <property type="molecule type" value="Genomic_DNA"/>
</dbReference>
<dbReference type="AlphaFoldDB" id="A0A9D2CEI4"/>
<reference evidence="1" key="2">
    <citation type="submission" date="2021-04" db="EMBL/GenBank/DDBJ databases">
        <authorList>
            <person name="Gilroy R."/>
        </authorList>
    </citation>
    <scope>NUCLEOTIDE SEQUENCE</scope>
    <source>
        <strain evidence="1">CHK33-7979</strain>
    </source>
</reference>
<proteinExistence type="predicted"/>